<evidence type="ECO:0000256" key="2">
    <source>
        <dbReference type="ARBA" id="ARBA00006136"/>
    </source>
</evidence>
<evidence type="ECO:0000256" key="7">
    <source>
        <dbReference type="ARBA" id="ARBA00023274"/>
    </source>
</evidence>
<dbReference type="Pfam" id="PF01084">
    <property type="entry name" value="Ribosomal_S18"/>
    <property type="match status" value="1"/>
</dbReference>
<keyword evidence="5" id="KW-0689">Ribosomal protein</keyword>
<feature type="coiled-coil region" evidence="11">
    <location>
        <begin position="220"/>
        <end position="247"/>
    </location>
</feature>
<name>A0ABD2W0W7_9HYME</name>
<gene>
    <name evidence="13" type="ORF">TKK_017963</name>
</gene>
<dbReference type="SUPFAM" id="SSF46911">
    <property type="entry name" value="Ribosomal protein S18"/>
    <property type="match status" value="1"/>
</dbReference>
<evidence type="ECO:0000256" key="3">
    <source>
        <dbReference type="ARBA" id="ARBA00022553"/>
    </source>
</evidence>
<dbReference type="InterPro" id="IPR040054">
    <property type="entry name" value="MRPS18B"/>
</dbReference>
<keyword evidence="7" id="KW-0687">Ribonucleoprotein</keyword>
<keyword evidence="3" id="KW-0597">Phosphoprotein</keyword>
<dbReference type="Gene3D" id="4.10.640.10">
    <property type="entry name" value="Ribosomal protein S18"/>
    <property type="match status" value="1"/>
</dbReference>
<keyword evidence="14" id="KW-1185">Reference proteome</keyword>
<evidence type="ECO:0000256" key="1">
    <source>
        <dbReference type="ARBA" id="ARBA00004173"/>
    </source>
</evidence>
<evidence type="ECO:0000256" key="11">
    <source>
        <dbReference type="SAM" id="Coils"/>
    </source>
</evidence>
<sequence length="249" mass="29015">MSIVRLSIQSLINSNLNGIRRVIAVRNISKTTSNYQEAQPKGEEDSVLEGQENPEDTEPKVHPSSDRSRVIPVETSIQYLQSDAYKITYGDDPIWKKYRRNHKGPRAPRKTRKTCIRYDALATSNPCPICRDEYLVLDHKNVKLLQQFISPYNGELLSYSKTGLCQKQHQNLLIALYRAKDYGTITFDLPHMKYDYNEWNPSNENPEDIDLYRERMQELVKEILAKNAIERQKVIEAEKETQNQEKKLN</sequence>
<evidence type="ECO:0000256" key="10">
    <source>
        <dbReference type="ARBA" id="ARBA00035515"/>
    </source>
</evidence>
<comment type="subcellular location">
    <subcellularLocation>
        <location evidence="1">Mitochondrion</location>
    </subcellularLocation>
</comment>
<comment type="caution">
    <text evidence="13">The sequence shown here is derived from an EMBL/GenBank/DDBJ whole genome shotgun (WGS) entry which is preliminary data.</text>
</comment>
<evidence type="ECO:0000256" key="4">
    <source>
        <dbReference type="ARBA" id="ARBA00022946"/>
    </source>
</evidence>
<accession>A0ABD2W0W7</accession>
<evidence type="ECO:0000313" key="13">
    <source>
        <dbReference type="EMBL" id="KAL3386453.1"/>
    </source>
</evidence>
<dbReference type="EMBL" id="JBJJXI010000146">
    <property type="protein sequence ID" value="KAL3386453.1"/>
    <property type="molecule type" value="Genomic_DNA"/>
</dbReference>
<proteinExistence type="inferred from homology"/>
<keyword evidence="11" id="KW-0175">Coiled coil</keyword>
<dbReference type="PANTHER" id="PTHR13329">
    <property type="entry name" value="MITOCHONDRIAL RIBOSOMAL PROTEIN S18B"/>
    <property type="match status" value="1"/>
</dbReference>
<keyword evidence="6" id="KW-0496">Mitochondrion</keyword>
<dbReference type="FunFam" id="4.10.640.10:FF:000008">
    <property type="entry name" value="28S ribosomal protein S18b, mitochondrial"/>
    <property type="match status" value="1"/>
</dbReference>
<protein>
    <recommendedName>
        <fullName evidence="9">Small ribosomal subunit protein mS40</fullName>
    </recommendedName>
    <alternativeName>
        <fullName evidence="8">28S ribosomal protein S18-2, mitochondrial</fullName>
    </alternativeName>
    <alternativeName>
        <fullName evidence="10">28S ribosomal protein S18b, mitochondrial</fullName>
    </alternativeName>
</protein>
<comment type="similarity">
    <text evidence="2">Belongs to the bacterial ribosomal protein bS18 family. Mitochondrion-specific ribosomal protein mS40 subfamily.</text>
</comment>
<reference evidence="13 14" key="1">
    <citation type="journal article" date="2024" name="bioRxiv">
        <title>A reference genome for Trichogramma kaykai: A tiny desert-dwelling parasitoid wasp with competing sex-ratio distorters.</title>
        <authorList>
            <person name="Culotta J."/>
            <person name="Lindsey A.R."/>
        </authorList>
    </citation>
    <scope>NUCLEOTIDE SEQUENCE [LARGE SCALE GENOMIC DNA]</scope>
    <source>
        <strain evidence="13 14">KSX58</strain>
    </source>
</reference>
<dbReference type="InterPro" id="IPR036870">
    <property type="entry name" value="Ribosomal_bS18_sf"/>
</dbReference>
<evidence type="ECO:0000256" key="12">
    <source>
        <dbReference type="SAM" id="MobiDB-lite"/>
    </source>
</evidence>
<dbReference type="InterPro" id="IPR001648">
    <property type="entry name" value="Ribosomal_bS18"/>
</dbReference>
<evidence type="ECO:0000256" key="8">
    <source>
        <dbReference type="ARBA" id="ARBA00032055"/>
    </source>
</evidence>
<evidence type="ECO:0000313" key="14">
    <source>
        <dbReference type="Proteomes" id="UP001627154"/>
    </source>
</evidence>
<dbReference type="GO" id="GO:0005763">
    <property type="term" value="C:mitochondrial small ribosomal subunit"/>
    <property type="evidence" value="ECO:0007669"/>
    <property type="project" value="UniProtKB-ARBA"/>
</dbReference>
<evidence type="ECO:0000256" key="5">
    <source>
        <dbReference type="ARBA" id="ARBA00022980"/>
    </source>
</evidence>
<evidence type="ECO:0000256" key="6">
    <source>
        <dbReference type="ARBA" id="ARBA00023128"/>
    </source>
</evidence>
<dbReference type="AlphaFoldDB" id="A0ABD2W0W7"/>
<keyword evidence="4" id="KW-0809">Transit peptide</keyword>
<organism evidence="13 14">
    <name type="scientific">Trichogramma kaykai</name>
    <dbReference type="NCBI Taxonomy" id="54128"/>
    <lineage>
        <taxon>Eukaryota</taxon>
        <taxon>Metazoa</taxon>
        <taxon>Ecdysozoa</taxon>
        <taxon>Arthropoda</taxon>
        <taxon>Hexapoda</taxon>
        <taxon>Insecta</taxon>
        <taxon>Pterygota</taxon>
        <taxon>Neoptera</taxon>
        <taxon>Endopterygota</taxon>
        <taxon>Hymenoptera</taxon>
        <taxon>Apocrita</taxon>
        <taxon>Proctotrupomorpha</taxon>
        <taxon>Chalcidoidea</taxon>
        <taxon>Trichogrammatidae</taxon>
        <taxon>Trichogramma</taxon>
    </lineage>
</organism>
<dbReference type="Proteomes" id="UP001627154">
    <property type="component" value="Unassembled WGS sequence"/>
</dbReference>
<dbReference type="PANTHER" id="PTHR13329:SF2">
    <property type="entry name" value="SMALL RIBOSOMAL SUBUNIT PROTEIN MS40"/>
    <property type="match status" value="1"/>
</dbReference>
<feature type="compositionally biased region" description="Basic and acidic residues" evidence="12">
    <location>
        <begin position="57"/>
        <end position="68"/>
    </location>
</feature>
<feature type="region of interest" description="Disordered" evidence="12">
    <location>
        <begin position="32"/>
        <end position="68"/>
    </location>
</feature>
<evidence type="ECO:0000256" key="9">
    <source>
        <dbReference type="ARBA" id="ARBA00035130"/>
    </source>
</evidence>